<dbReference type="Pfam" id="PF14568">
    <property type="entry name" value="SUKH_6"/>
    <property type="match status" value="1"/>
</dbReference>
<dbReference type="SUPFAM" id="SSF160631">
    <property type="entry name" value="SMI1/KNR4-like"/>
    <property type="match status" value="1"/>
</dbReference>
<gene>
    <name evidence="2" type="ORF">SporoS204_11445</name>
</gene>
<dbReference type="InterPro" id="IPR037883">
    <property type="entry name" value="Knr4/Smi1-like_sf"/>
</dbReference>
<protein>
    <recommendedName>
        <fullName evidence="1">Knr4/Smi1-like domain-containing protein</fullName>
    </recommendedName>
</protein>
<dbReference type="Gene3D" id="3.40.1580.10">
    <property type="entry name" value="SMI1/KNR4-like"/>
    <property type="match status" value="1"/>
</dbReference>
<keyword evidence="3" id="KW-1185">Reference proteome</keyword>
<dbReference type="InterPro" id="IPR018958">
    <property type="entry name" value="Knr4/Smi1-like_dom"/>
</dbReference>
<evidence type="ECO:0000313" key="3">
    <source>
        <dbReference type="Proteomes" id="UP000192486"/>
    </source>
</evidence>
<name>A0ABM6JWN4_SPOUR</name>
<organism evidence="2 3">
    <name type="scientific">Sporosarcina ureae</name>
    <dbReference type="NCBI Taxonomy" id="1571"/>
    <lineage>
        <taxon>Bacteria</taxon>
        <taxon>Bacillati</taxon>
        <taxon>Bacillota</taxon>
        <taxon>Bacilli</taxon>
        <taxon>Bacillales</taxon>
        <taxon>Caryophanaceae</taxon>
        <taxon>Sporosarcina</taxon>
    </lineage>
</organism>
<accession>A0ABM6JWN4</accession>
<feature type="domain" description="Knr4/Smi1-like" evidence="1">
    <location>
        <begin position="18"/>
        <end position="142"/>
    </location>
</feature>
<proteinExistence type="predicted"/>
<dbReference type="EMBL" id="CP015108">
    <property type="protein sequence ID" value="ARF14705.1"/>
    <property type="molecule type" value="Genomic_DNA"/>
</dbReference>
<evidence type="ECO:0000313" key="2">
    <source>
        <dbReference type="EMBL" id="ARF14705.1"/>
    </source>
</evidence>
<dbReference type="Proteomes" id="UP000192486">
    <property type="component" value="Chromosome"/>
</dbReference>
<dbReference type="SMART" id="SM00860">
    <property type="entry name" value="SMI1_KNR4"/>
    <property type="match status" value="1"/>
</dbReference>
<reference evidence="2 3" key="1">
    <citation type="submission" date="2016-04" db="EMBL/GenBank/DDBJ databases">
        <title>Comparative Genomics and Epigenetics of Sporosarcina ureae.</title>
        <authorList>
            <person name="Oliver A.S."/>
            <person name="Cooper K.K."/>
        </authorList>
    </citation>
    <scope>NUCLEOTIDE SEQUENCE [LARGE SCALE GENOMIC DNA]</scope>
    <source>
        <strain evidence="2 3">S204</strain>
    </source>
</reference>
<sequence length="262" mass="30503">MVDRLWEHEPLDKYELEELTEDLLIKAEKSLNVKLPDFYVELMRTQNGGRLYKNSIEISKMNVIVDHLLGIGSRGNEGILITPYMVKEWDLPNDIVLISGDGHSWFFLDYRQKEEEPCVSFSDTEENIEIIIASNFKEFIDKLSRDSEVNEFELVSESSYSTGQLEREVEKGDDPFLITDSFLYYSVADCNLDWLVSQAIIVMDNPDEFIAPEVMAYTMKKVANSERKMSDRHSLVSLAEKVKDHNSVEVRKYYKRILNYIK</sequence>
<evidence type="ECO:0000259" key="1">
    <source>
        <dbReference type="SMART" id="SM00860"/>
    </source>
</evidence>